<gene>
    <name evidence="2" type="ORF">FSB_LOCUS26087</name>
</gene>
<proteinExistence type="predicted"/>
<sequence>MDLVVVLWKIFLFHGLGCCPMEDFWSYGLGCRPMKDFLFHGLGCRPMEDFFVPWTWLLSYGRFLTWVSSYEMFASMDLGVDDAMHVSEEIDEVGITGEVTAISPPRGPTVEAGPSVSVGSLSSEVADFLKEFDAKAPNPHPEQYFCDFTKGFKLSIGFGGPMLSLLGSVLAAMDESSLEDVTKTQILAWRSVIQDLMDHFSTRLALLQDSLAELTAYQDKMMSTGRMVLRYGPSQFDADLDGEGTSPHMPPSAVDQLQDDGMREDSQLNSPVESPKCGCQKFQHRIGHVPIREKGEYGPDLCVWGMLSPRLDSKGYGGLMKTGTTDQDKMLTQGVAVDGLKVFLVYRGPTGSVPWTAVGFVFLELLKSALMEKFQSKDFRPAKDQPFFLLLSPIYSVGAAVDQSVMQSTATSGSFQPLHHLPRHHLHYPSQLVPPQIAFMAGFGCEPLEVMALMACWRNGLGRSRNIEIWRAAPHCVLWCIWGERNRCFEGKERNLMELKGMLIRSLKE</sequence>
<reference evidence="2" key="1">
    <citation type="submission" date="2018-02" db="EMBL/GenBank/DDBJ databases">
        <authorList>
            <person name="Cohen D.B."/>
            <person name="Kent A.D."/>
        </authorList>
    </citation>
    <scope>NUCLEOTIDE SEQUENCE</scope>
</reference>
<name>A0A2N9GFB3_FAGSY</name>
<evidence type="ECO:0000313" key="2">
    <source>
        <dbReference type="EMBL" id="SPC98205.1"/>
    </source>
</evidence>
<organism evidence="2">
    <name type="scientific">Fagus sylvatica</name>
    <name type="common">Beechnut</name>
    <dbReference type="NCBI Taxonomy" id="28930"/>
    <lineage>
        <taxon>Eukaryota</taxon>
        <taxon>Viridiplantae</taxon>
        <taxon>Streptophyta</taxon>
        <taxon>Embryophyta</taxon>
        <taxon>Tracheophyta</taxon>
        <taxon>Spermatophyta</taxon>
        <taxon>Magnoliopsida</taxon>
        <taxon>eudicotyledons</taxon>
        <taxon>Gunneridae</taxon>
        <taxon>Pentapetalae</taxon>
        <taxon>rosids</taxon>
        <taxon>fabids</taxon>
        <taxon>Fagales</taxon>
        <taxon>Fagaceae</taxon>
        <taxon>Fagus</taxon>
    </lineage>
</organism>
<dbReference type="EMBL" id="OIVN01001846">
    <property type="protein sequence ID" value="SPC98205.1"/>
    <property type="molecule type" value="Genomic_DNA"/>
</dbReference>
<accession>A0A2N9GFB3</accession>
<dbReference type="AlphaFoldDB" id="A0A2N9GFB3"/>
<feature type="signal peptide" evidence="1">
    <location>
        <begin position="1"/>
        <end position="18"/>
    </location>
</feature>
<keyword evidence="1" id="KW-0732">Signal</keyword>
<feature type="chain" id="PRO_5014905970" evidence="1">
    <location>
        <begin position="19"/>
        <end position="509"/>
    </location>
</feature>
<protein>
    <submittedName>
        <fullName evidence="2">Uncharacterized protein</fullName>
    </submittedName>
</protein>
<evidence type="ECO:0000256" key="1">
    <source>
        <dbReference type="SAM" id="SignalP"/>
    </source>
</evidence>